<gene>
    <name evidence="8" type="ORF">JCGZ_24858</name>
</gene>
<dbReference type="SUPFAM" id="SSF48371">
    <property type="entry name" value="ARM repeat"/>
    <property type="match status" value="2"/>
</dbReference>
<reference evidence="8 9" key="1">
    <citation type="journal article" date="2014" name="PLoS ONE">
        <title>Global Analysis of Gene Expression Profiles in Physic Nut (Jatropha curcas L.) Seedlings Exposed to Salt Stress.</title>
        <authorList>
            <person name="Zhang L."/>
            <person name="Zhang C."/>
            <person name="Wu P."/>
            <person name="Chen Y."/>
            <person name="Li M."/>
            <person name="Jiang H."/>
            <person name="Wu G."/>
        </authorList>
    </citation>
    <scope>NUCLEOTIDE SEQUENCE [LARGE SCALE GENOMIC DNA]</scope>
    <source>
        <strain evidence="9">cv. GZQX0401</strain>
        <tissue evidence="8">Young leaves</tissue>
    </source>
</reference>
<protein>
    <recommendedName>
        <fullName evidence="5">MMS19 nucleotide excision repair protein</fullName>
    </recommendedName>
</protein>
<keyword evidence="5" id="KW-0227">DNA damage</keyword>
<evidence type="ECO:0000256" key="1">
    <source>
        <dbReference type="ARBA" id="ARBA00004123"/>
    </source>
</evidence>
<dbReference type="InterPro" id="IPR024687">
    <property type="entry name" value="MMS19_C"/>
</dbReference>
<evidence type="ECO:0000313" key="8">
    <source>
        <dbReference type="EMBL" id="KDP40859.1"/>
    </source>
</evidence>
<dbReference type="EMBL" id="KK914327">
    <property type="protein sequence ID" value="KDP40859.1"/>
    <property type="molecule type" value="Genomic_DNA"/>
</dbReference>
<dbReference type="Proteomes" id="UP000027138">
    <property type="component" value="Unassembled WGS sequence"/>
</dbReference>
<name>A0A067L9S4_JATCU</name>
<dbReference type="GO" id="GO:0016226">
    <property type="term" value="P:iron-sulfur cluster assembly"/>
    <property type="evidence" value="ECO:0007669"/>
    <property type="project" value="UniProtKB-UniRule"/>
</dbReference>
<sequence length="1199" mass="133279">MAEPSKLTQHIESYVDSSRSSTQQAASLDAIVSLLKNDAVTIGSLPHAMPSFLGILLLGEALVRLSSKTLDNATIHSLITFFAERLADWRALRGALVGCLALIRRKSGGKVTGFDAKAIAKSYLLNLQVQSLAQHDRKLCFELLECLLEHYPVDVATMADWRALRGALVGCLALIRRKSGGKVTGFDAKAIAKSYLLNLQVQSLAQHDRKLCFELLECLLEHYPVDVATMGEDLIYGICEAIDGERDPQCLMLTFHIVELLVQLFTEPCSPISSFAGDLFGILGCYFPIHFTHPKAEDIDFKRDDLSRALMLAFSSTPLFEPFAMPLLLEKLSSSLPSAKVDSLKYLSYCTLKFGADRMSKHARALWSSLKDAIYISGEEPMQSSNSESLEDSDFKKNEIAEEALGLLEKLIIQNNDLFLSMITDDEEINLIFNNITSYQSYNEIPMQSKQKLHMVGRILYVSAKASVSSCNRVFESFLRPLMEALGPSVEKASGASHGNCGNSKNNYGSLYLCIQILGACRDFITSSDNLTSQFLSANETWCRLLRCFSTSLTTVFSSTLATCTNGPDHNADMYLGVKGLQILATFPGGHLLISKSTFDNILMTFISIITVDFDKTLLWKQVMKALVYIGSFIHERNEAEKSVSYMDIIVDKIILLAFSADFSVPWPLKLTAISSIGTSGQKYMLKIVQGLEKAIHANLAEFYVQGNLESGKIIIQLLECGSNELLPWIQNNEGFEEVLLQFVVNIWNQIENCMAFSIGVHEQEPLNAMMKVMKLLVACCSVESQNIIIYKAYSVLSSSSTLPLKESLSEVSVLLESEMSRFSTRDEWVHSLFASVIIALRPQTHIPNTRTVLHLFTTALLKGYVTAAQALGSLINKMDLKTNTSISGDCTFEEAMDIIFRTNLLSLTSNGSFGRYSRISNGNEMHFTNLSLGAANSGLLQIHFLNGLAWIGKGLLMRGHEKVIDIVMVFLECLLSDDNIGDSPLNNCKKEVDLSEMKSAADAFQILMSDSELCLNRKFHAIIKPLYKQRFFSSVMPILQSLITKADSSVSRSMLYRAFAHVMSETPLIVILNDAKKLIPVLLDGLTLLCKYVLDKDIMYSLLLVLSGTLTDKKGQEAVIENAHIIIKCLIELVAYPHMMLVRETAIQCLVAMSELHYTRIYPVRNQVLQAMSKALDDRKRAVRQEAVRCRQSWASIA</sequence>
<dbReference type="Pfam" id="PF14500">
    <property type="entry name" value="MMS19_N"/>
    <property type="match status" value="1"/>
</dbReference>
<evidence type="ECO:0000256" key="5">
    <source>
        <dbReference type="RuleBase" id="RU367072"/>
    </source>
</evidence>
<evidence type="ECO:0000256" key="4">
    <source>
        <dbReference type="ARBA" id="ARBA00023242"/>
    </source>
</evidence>
<dbReference type="InterPro" id="IPR011989">
    <property type="entry name" value="ARM-like"/>
</dbReference>
<keyword evidence="4 5" id="KW-0539">Nucleus</keyword>
<keyword evidence="5" id="KW-0234">DNA repair</keyword>
<evidence type="ECO:0000313" key="9">
    <source>
        <dbReference type="Proteomes" id="UP000027138"/>
    </source>
</evidence>
<dbReference type="GO" id="GO:0097361">
    <property type="term" value="C:cytosolic [4Fe-4S] assembly targeting complex"/>
    <property type="evidence" value="ECO:0007669"/>
    <property type="project" value="UniProtKB-UniRule"/>
</dbReference>
<organism evidence="8 9">
    <name type="scientific">Jatropha curcas</name>
    <name type="common">Barbados nut</name>
    <dbReference type="NCBI Taxonomy" id="180498"/>
    <lineage>
        <taxon>Eukaryota</taxon>
        <taxon>Viridiplantae</taxon>
        <taxon>Streptophyta</taxon>
        <taxon>Embryophyta</taxon>
        <taxon>Tracheophyta</taxon>
        <taxon>Spermatophyta</taxon>
        <taxon>Magnoliopsida</taxon>
        <taxon>eudicotyledons</taxon>
        <taxon>Gunneridae</taxon>
        <taxon>Pentapetalae</taxon>
        <taxon>rosids</taxon>
        <taxon>fabids</taxon>
        <taxon>Malpighiales</taxon>
        <taxon>Euphorbiaceae</taxon>
        <taxon>Crotonoideae</taxon>
        <taxon>Jatropheae</taxon>
        <taxon>Jatropha</taxon>
    </lineage>
</organism>
<dbReference type="GO" id="GO:0051604">
    <property type="term" value="P:protein maturation"/>
    <property type="evidence" value="ECO:0007669"/>
    <property type="project" value="UniProtKB-UniRule"/>
</dbReference>
<dbReference type="PANTHER" id="PTHR12891">
    <property type="entry name" value="DNA REPAIR/TRANSCRIPTION PROTEIN MET18/MMS19"/>
    <property type="match status" value="1"/>
</dbReference>
<evidence type="ECO:0000259" key="7">
    <source>
        <dbReference type="Pfam" id="PF14500"/>
    </source>
</evidence>
<feature type="domain" description="MMS19 N-terminal" evidence="7">
    <location>
        <begin position="158"/>
        <end position="374"/>
    </location>
</feature>
<keyword evidence="9" id="KW-1185">Reference proteome</keyword>
<evidence type="ECO:0000256" key="3">
    <source>
        <dbReference type="ARBA" id="ARBA00022737"/>
    </source>
</evidence>
<dbReference type="Gene3D" id="1.25.10.10">
    <property type="entry name" value="Leucine-rich Repeat Variant"/>
    <property type="match status" value="1"/>
</dbReference>
<dbReference type="Pfam" id="PF12460">
    <property type="entry name" value="MMS19_C"/>
    <property type="match status" value="1"/>
</dbReference>
<feature type="domain" description="MMS19 C-terminal" evidence="6">
    <location>
        <begin position="760"/>
        <end position="1154"/>
    </location>
</feature>
<dbReference type="InterPro" id="IPR039920">
    <property type="entry name" value="MMS19"/>
</dbReference>
<dbReference type="GO" id="GO:0005634">
    <property type="term" value="C:nucleus"/>
    <property type="evidence" value="ECO:0007669"/>
    <property type="project" value="UniProtKB-SubCell"/>
</dbReference>
<dbReference type="GO" id="GO:0006281">
    <property type="term" value="P:DNA repair"/>
    <property type="evidence" value="ECO:0007669"/>
    <property type="project" value="UniProtKB-UniRule"/>
</dbReference>
<evidence type="ECO:0000259" key="6">
    <source>
        <dbReference type="Pfam" id="PF12460"/>
    </source>
</evidence>
<dbReference type="STRING" id="180498.A0A067L9S4"/>
<evidence type="ECO:0000256" key="2">
    <source>
        <dbReference type="ARBA" id="ARBA00009340"/>
    </source>
</evidence>
<keyword evidence="3" id="KW-0677">Repeat</keyword>
<comment type="function">
    <text evidence="5">Key component of the cytosolic iron-sulfur protein assembly (CIA) complex, a multiprotein complex that mediates the incorporation of iron-sulfur cluster into apoproteins specifically involved in DNA metabolism and genomic integrity. In the CIA complex, MMS19 acts as an adapter between early-acting CIA components and a subset of cellular target iron-sulfur proteins.</text>
</comment>
<comment type="similarity">
    <text evidence="2 5">Belongs to the MET18/MMS19 family.</text>
</comment>
<comment type="subcellular location">
    <subcellularLocation>
        <location evidence="1 5">Nucleus</location>
    </subcellularLocation>
</comment>
<dbReference type="InterPro" id="IPR029240">
    <property type="entry name" value="MMS19_N"/>
</dbReference>
<accession>A0A067L9S4</accession>
<dbReference type="OrthoDB" id="342900at2759"/>
<dbReference type="AlphaFoldDB" id="A0A067L9S4"/>
<dbReference type="PANTHER" id="PTHR12891:SF0">
    <property type="entry name" value="MMS19 NUCLEOTIDE EXCISION REPAIR PROTEIN HOMOLOG"/>
    <property type="match status" value="1"/>
</dbReference>
<dbReference type="InterPro" id="IPR016024">
    <property type="entry name" value="ARM-type_fold"/>
</dbReference>
<proteinExistence type="inferred from homology"/>